<dbReference type="InterPro" id="IPR027417">
    <property type="entry name" value="P-loop_NTPase"/>
</dbReference>
<dbReference type="InterPro" id="IPR002611">
    <property type="entry name" value="IstB_ATP-bd"/>
</dbReference>
<dbReference type="PANTHER" id="PTHR30050:SF4">
    <property type="entry name" value="ATP-BINDING PROTEIN RV3427C IN INSERTION SEQUENCE-RELATED"/>
    <property type="match status" value="1"/>
</dbReference>
<dbReference type="SUPFAM" id="SSF52540">
    <property type="entry name" value="P-loop containing nucleoside triphosphate hydrolases"/>
    <property type="match status" value="1"/>
</dbReference>
<dbReference type="InterPro" id="IPR028350">
    <property type="entry name" value="DNAC/IstB-like"/>
</dbReference>
<dbReference type="EMBL" id="QROF01000005">
    <property type="protein sequence ID" value="RHL04815.1"/>
    <property type="molecule type" value="Genomic_DNA"/>
</dbReference>
<dbReference type="Pfam" id="PF01695">
    <property type="entry name" value="IstB_IS21"/>
    <property type="match status" value="1"/>
</dbReference>
<dbReference type="GO" id="GO:0005524">
    <property type="term" value="F:ATP binding"/>
    <property type="evidence" value="ECO:0007669"/>
    <property type="project" value="InterPro"/>
</dbReference>
<dbReference type="RefSeq" id="WP_118141681.1">
    <property type="nucleotide sequence ID" value="NZ_QROF01000005.1"/>
</dbReference>
<dbReference type="AlphaFoldDB" id="A0A415IAX7"/>
<evidence type="ECO:0000313" key="2">
    <source>
        <dbReference type="EMBL" id="RHF02055.1"/>
    </source>
</evidence>
<evidence type="ECO:0000259" key="1">
    <source>
        <dbReference type="Pfam" id="PF01695"/>
    </source>
</evidence>
<gene>
    <name evidence="3" type="ORF">DW038_07195</name>
    <name evidence="2" type="ORF">DW703_12115</name>
</gene>
<dbReference type="GO" id="GO:0006260">
    <property type="term" value="P:DNA replication"/>
    <property type="evidence" value="ECO:0007669"/>
    <property type="project" value="TreeGrafter"/>
</dbReference>
<proteinExistence type="predicted"/>
<dbReference type="Gene3D" id="3.40.50.300">
    <property type="entry name" value="P-loop containing nucleotide triphosphate hydrolases"/>
    <property type="match status" value="1"/>
</dbReference>
<dbReference type="PANTHER" id="PTHR30050">
    <property type="entry name" value="CHROMOSOMAL REPLICATION INITIATOR PROTEIN DNAA"/>
    <property type="match status" value="1"/>
</dbReference>
<dbReference type="EMBL" id="QSKY01000019">
    <property type="protein sequence ID" value="RHF02055.1"/>
    <property type="molecule type" value="Genomic_DNA"/>
</dbReference>
<evidence type="ECO:0000313" key="4">
    <source>
        <dbReference type="Proteomes" id="UP000283501"/>
    </source>
</evidence>
<protein>
    <recommendedName>
        <fullName evidence="1">IstB-like ATP-binding domain-containing protein</fullName>
    </recommendedName>
</protein>
<evidence type="ECO:0000313" key="5">
    <source>
        <dbReference type="Proteomes" id="UP000286181"/>
    </source>
</evidence>
<evidence type="ECO:0000313" key="3">
    <source>
        <dbReference type="EMBL" id="RHL04815.1"/>
    </source>
</evidence>
<dbReference type="Proteomes" id="UP000283501">
    <property type="component" value="Unassembled WGS sequence"/>
</dbReference>
<name>A0A415IAX7_9FIRM</name>
<accession>A0A415IAX7</accession>
<feature type="domain" description="IstB-like ATP-binding" evidence="1">
    <location>
        <begin position="12"/>
        <end position="218"/>
    </location>
</feature>
<sequence length="245" mass="28620">MKNPNEDIYEMLDTLSLPVAAQRFMELSKSPELCNYTAMQFIREVLEPQYTETLNNRFETNLRLSSLINKGAQVKNLKTGNGRIYNDATVQQILQFHFAENRQNVGIYGITGAGKSYFLSACCVEACRRNYRCKFVDYCDLLDELIILNRQEDLNKYRKRIKYYARIQLLFIDDFSISRYTEEGIKILYHLLKLRDDLGTSTLFSCQYSPDEWGNTLSYEPECYGKLDGIRRRLTTGFTVFIEKA</sequence>
<dbReference type="PIRSF" id="PIRSF003073">
    <property type="entry name" value="DNAC_TnpB_IstB"/>
    <property type="match status" value="1"/>
</dbReference>
<reference evidence="4 5" key="1">
    <citation type="submission" date="2018-08" db="EMBL/GenBank/DDBJ databases">
        <title>A genome reference for cultivated species of the human gut microbiota.</title>
        <authorList>
            <person name="Zou Y."/>
            <person name="Xue W."/>
            <person name="Luo G."/>
        </authorList>
    </citation>
    <scope>NUCLEOTIDE SEQUENCE [LARGE SCALE GENOMIC DNA]</scope>
    <source>
        <strain evidence="3 5">AF39-14AC</strain>
        <strain evidence="2 4">AM26-2LB</strain>
    </source>
</reference>
<dbReference type="Proteomes" id="UP000286181">
    <property type="component" value="Unassembled WGS sequence"/>
</dbReference>
<organism evidence="3 5">
    <name type="scientific">Agathobacter rectalis</name>
    <dbReference type="NCBI Taxonomy" id="39491"/>
    <lineage>
        <taxon>Bacteria</taxon>
        <taxon>Bacillati</taxon>
        <taxon>Bacillota</taxon>
        <taxon>Clostridia</taxon>
        <taxon>Lachnospirales</taxon>
        <taxon>Lachnospiraceae</taxon>
        <taxon>Agathobacter</taxon>
    </lineage>
</organism>
<comment type="caution">
    <text evidence="3">The sequence shown here is derived from an EMBL/GenBank/DDBJ whole genome shotgun (WGS) entry which is preliminary data.</text>
</comment>